<dbReference type="NCBIfam" id="TIGR00328">
    <property type="entry name" value="flhB"/>
    <property type="match status" value="1"/>
</dbReference>
<name>A0ABV9GJM4_9BACL</name>
<evidence type="ECO:0000256" key="2">
    <source>
        <dbReference type="ARBA" id="ARBA00010690"/>
    </source>
</evidence>
<keyword evidence="13" id="KW-0282">Flagellum</keyword>
<comment type="function">
    <text evidence="12">Required for formation of the rod structure in the basal body of the flagellar apparatus. Together with FliI and FliH, may constitute the export apparatus of flagellin.</text>
</comment>
<keyword evidence="13" id="KW-0966">Cell projection</keyword>
<feature type="transmembrane region" description="Helical" evidence="12">
    <location>
        <begin position="193"/>
        <end position="215"/>
    </location>
</feature>
<dbReference type="InterPro" id="IPR006135">
    <property type="entry name" value="T3SS_substrate_exporter"/>
</dbReference>
<dbReference type="InterPro" id="IPR006136">
    <property type="entry name" value="FlhB"/>
</dbReference>
<dbReference type="PANTHER" id="PTHR30531:SF12">
    <property type="entry name" value="FLAGELLAR BIOSYNTHETIC PROTEIN FLHB"/>
    <property type="match status" value="1"/>
</dbReference>
<dbReference type="SUPFAM" id="SSF160544">
    <property type="entry name" value="EscU C-terminal domain-like"/>
    <property type="match status" value="1"/>
</dbReference>
<evidence type="ECO:0000256" key="5">
    <source>
        <dbReference type="ARBA" id="ARBA00022475"/>
    </source>
</evidence>
<evidence type="ECO:0000256" key="3">
    <source>
        <dbReference type="ARBA" id="ARBA00021622"/>
    </source>
</evidence>
<reference evidence="14" key="1">
    <citation type="journal article" date="2019" name="Int. J. Syst. Evol. Microbiol.">
        <title>The Global Catalogue of Microorganisms (GCM) 10K type strain sequencing project: providing services to taxonomists for standard genome sequencing and annotation.</title>
        <authorList>
            <consortium name="The Broad Institute Genomics Platform"/>
            <consortium name="The Broad Institute Genome Sequencing Center for Infectious Disease"/>
            <person name="Wu L."/>
            <person name="Ma J."/>
        </authorList>
    </citation>
    <scope>NUCLEOTIDE SEQUENCE [LARGE SCALE GENOMIC DNA]</scope>
    <source>
        <strain evidence="14">CGMCC 1.16306</strain>
    </source>
</reference>
<keyword evidence="6 12" id="KW-0812">Transmembrane</keyword>
<keyword evidence="4 12" id="KW-0813">Transport</keyword>
<gene>
    <name evidence="12 13" type="primary">flhB</name>
    <name evidence="13" type="ORF">ACFO4N_01290</name>
</gene>
<dbReference type="PANTHER" id="PTHR30531">
    <property type="entry name" value="FLAGELLAR BIOSYNTHETIC PROTEIN FLHB"/>
    <property type="match status" value="1"/>
</dbReference>
<evidence type="ECO:0000256" key="7">
    <source>
        <dbReference type="ARBA" id="ARBA00022795"/>
    </source>
</evidence>
<evidence type="ECO:0000313" key="14">
    <source>
        <dbReference type="Proteomes" id="UP001596022"/>
    </source>
</evidence>
<keyword evidence="11 12" id="KW-1006">Bacterial flagellum protein export</keyword>
<keyword evidence="8 12" id="KW-0653">Protein transport</keyword>
<organism evidence="13 14">
    <name type="scientific">Camelliibacillus cellulosilyticus</name>
    <dbReference type="NCBI Taxonomy" id="2174486"/>
    <lineage>
        <taxon>Bacteria</taxon>
        <taxon>Bacillati</taxon>
        <taxon>Bacillota</taxon>
        <taxon>Bacilli</taxon>
        <taxon>Bacillales</taxon>
        <taxon>Sporolactobacillaceae</taxon>
        <taxon>Camelliibacillus</taxon>
    </lineage>
</organism>
<accession>A0ABV9GJM4</accession>
<protein>
    <recommendedName>
        <fullName evidence="3 12">Flagellar biosynthetic protein FlhB</fullName>
    </recommendedName>
</protein>
<feature type="transmembrane region" description="Helical" evidence="12">
    <location>
        <begin position="154"/>
        <end position="173"/>
    </location>
</feature>
<feature type="transmembrane region" description="Helical" evidence="12">
    <location>
        <begin position="96"/>
        <end position="121"/>
    </location>
</feature>
<dbReference type="EMBL" id="JBHSFW010000001">
    <property type="protein sequence ID" value="MFC4617359.1"/>
    <property type="molecule type" value="Genomic_DNA"/>
</dbReference>
<evidence type="ECO:0000256" key="1">
    <source>
        <dbReference type="ARBA" id="ARBA00004651"/>
    </source>
</evidence>
<dbReference type="Proteomes" id="UP001596022">
    <property type="component" value="Unassembled WGS sequence"/>
</dbReference>
<keyword evidence="9 12" id="KW-1133">Transmembrane helix</keyword>
<keyword evidence="14" id="KW-1185">Reference proteome</keyword>
<evidence type="ECO:0000256" key="6">
    <source>
        <dbReference type="ARBA" id="ARBA00022692"/>
    </source>
</evidence>
<comment type="caution">
    <text evidence="13">The sequence shown here is derived from an EMBL/GenBank/DDBJ whole genome shotgun (WGS) entry which is preliminary data.</text>
</comment>
<proteinExistence type="inferred from homology"/>
<keyword evidence="5 12" id="KW-1003">Cell membrane</keyword>
<evidence type="ECO:0000313" key="13">
    <source>
        <dbReference type="EMBL" id="MFC4617359.1"/>
    </source>
</evidence>
<comment type="similarity">
    <text evidence="2 12">Belongs to the type III secretion exporter family.</text>
</comment>
<dbReference type="Gene3D" id="3.40.1690.10">
    <property type="entry name" value="secretion proteins EscU"/>
    <property type="match status" value="1"/>
</dbReference>
<dbReference type="PRINTS" id="PR00950">
    <property type="entry name" value="TYPE3IMSPROT"/>
</dbReference>
<dbReference type="Gene3D" id="6.10.250.2080">
    <property type="match status" value="1"/>
</dbReference>
<comment type="subcellular location">
    <subcellularLocation>
        <location evidence="1">Cell membrane</location>
        <topology evidence="1">Multi-pass membrane protein</topology>
    </subcellularLocation>
</comment>
<evidence type="ECO:0000256" key="11">
    <source>
        <dbReference type="ARBA" id="ARBA00023225"/>
    </source>
</evidence>
<evidence type="ECO:0000256" key="9">
    <source>
        <dbReference type="ARBA" id="ARBA00022989"/>
    </source>
</evidence>
<keyword evidence="13" id="KW-0969">Cilium</keyword>
<dbReference type="Pfam" id="PF01312">
    <property type="entry name" value="Bac_export_2"/>
    <property type="match status" value="1"/>
</dbReference>
<evidence type="ECO:0000256" key="4">
    <source>
        <dbReference type="ARBA" id="ARBA00022448"/>
    </source>
</evidence>
<sequence>MSKLNLQFFAEEKTEKATPKKRRDTRKKGQVAKSSDLVTAVSLLLMFLLFMFAVPWMGSGLIALMRTTYEKGLSRPLTEGSVAELMTSLVMDAAKIVAPVMIAAFIIAIIANVAQIGLLFSTEAIAFKGNRINPISGFKRIYSIRALIEFLKSMLKILVVGLTTFLVIWLNIHDLVSLGQKPVMEALAIVGKIVLEMGIASSVLLLFLGLLDFMYQKFDFEKNIRMSKKEIKDEYKKSEGDPLIKSKIRERQRQMAMRRMMQEIPNADVVITNPTHYAVALVYKDGKMDAPTVVAKGADYIALKIKEIAKQNGVVTVERRDLARALYHQLDIGDQIPEVFFKAVAEILAYVYSLKRG</sequence>
<evidence type="ECO:0000256" key="10">
    <source>
        <dbReference type="ARBA" id="ARBA00023136"/>
    </source>
</evidence>
<dbReference type="InterPro" id="IPR029025">
    <property type="entry name" value="T3SS_substrate_exporter_C"/>
</dbReference>
<dbReference type="RefSeq" id="WP_376844406.1">
    <property type="nucleotide sequence ID" value="NZ_JBHSFW010000001.1"/>
</dbReference>
<feature type="transmembrane region" description="Helical" evidence="12">
    <location>
        <begin position="37"/>
        <end position="57"/>
    </location>
</feature>
<keyword evidence="7 12" id="KW-1005">Bacterial flagellum biogenesis</keyword>
<evidence type="ECO:0000256" key="8">
    <source>
        <dbReference type="ARBA" id="ARBA00022927"/>
    </source>
</evidence>
<evidence type="ECO:0000256" key="12">
    <source>
        <dbReference type="RuleBase" id="RU364091"/>
    </source>
</evidence>
<keyword evidence="10 12" id="KW-0472">Membrane</keyword>